<dbReference type="Pfam" id="PF12902">
    <property type="entry name" value="Ferritin-like"/>
    <property type="match status" value="1"/>
</dbReference>
<dbReference type="Proteomes" id="UP000653797">
    <property type="component" value="Unassembled WGS sequence"/>
</dbReference>
<dbReference type="InterPro" id="IPR026820">
    <property type="entry name" value="VioB/RebD_dom"/>
</dbReference>
<evidence type="ECO:0000313" key="2">
    <source>
        <dbReference type="EMBL" id="MBD2756157.1"/>
    </source>
</evidence>
<reference evidence="2" key="1">
    <citation type="submission" date="2020-09" db="EMBL/GenBank/DDBJ databases">
        <authorList>
            <person name="Kim M.K."/>
        </authorList>
    </citation>
    <scope>NUCLEOTIDE SEQUENCE</scope>
    <source>
        <strain evidence="2">BT704</strain>
    </source>
</reference>
<comment type="caution">
    <text evidence="2">The sequence shown here is derived from an EMBL/GenBank/DDBJ whole genome shotgun (WGS) entry which is preliminary data.</text>
</comment>
<name>A0A927GFP7_9BACT</name>
<gene>
    <name evidence="2" type="ORF">IC230_24885</name>
</gene>
<dbReference type="PANTHER" id="PTHR34400">
    <property type="match status" value="1"/>
</dbReference>
<evidence type="ECO:0000259" key="1">
    <source>
        <dbReference type="Pfam" id="PF12902"/>
    </source>
</evidence>
<dbReference type="InterPro" id="IPR012347">
    <property type="entry name" value="Ferritin-like"/>
</dbReference>
<evidence type="ECO:0000313" key="3">
    <source>
        <dbReference type="Proteomes" id="UP000653797"/>
    </source>
</evidence>
<accession>A0A927GFP7</accession>
<dbReference type="AlphaFoldDB" id="A0A927GFP7"/>
<organism evidence="2 3">
    <name type="scientific">Spirosoma validum</name>
    <dbReference type="NCBI Taxonomy" id="2771355"/>
    <lineage>
        <taxon>Bacteria</taxon>
        <taxon>Pseudomonadati</taxon>
        <taxon>Bacteroidota</taxon>
        <taxon>Cytophagia</taxon>
        <taxon>Cytophagales</taxon>
        <taxon>Cytophagaceae</taxon>
        <taxon>Spirosoma</taxon>
    </lineage>
</organism>
<protein>
    <submittedName>
        <fullName evidence="2">Ferritin-like protein</fullName>
    </submittedName>
</protein>
<keyword evidence="3" id="KW-1185">Reference proteome</keyword>
<dbReference type="Gene3D" id="1.20.1260.10">
    <property type="match status" value="1"/>
</dbReference>
<dbReference type="PANTHER" id="PTHR34400:SF4">
    <property type="entry name" value="MEMBRANE PROTEIN"/>
    <property type="match status" value="1"/>
</dbReference>
<feature type="domain" description="Iminophenyl-pyruvate dimer synthase" evidence="1">
    <location>
        <begin position="20"/>
        <end position="297"/>
    </location>
</feature>
<dbReference type="RefSeq" id="WP_191041782.1">
    <property type="nucleotide sequence ID" value="NZ_JACXAA010000011.1"/>
</dbReference>
<sequence length="468" mass="52200">MKQQLDLKAEVTPQNLGEAIQQAIEIEIATIPVYLYTYYSLNREPDQSAISNALSQALVKKGLPQQEADTIALDKSAEIMVYANKVGALIMSVAIEEMLHLSLSSNLKQALAGQPQLVNKSPDIWPAYLPGHIPPFPINRAAFSLDQLKTFLKIESPKPLQEEQTNVRTLPYATIGLFYDKIKQCIAHCDLQYNTEAAQLVPGRGYYAQNNIDTVYYDKQHKPKFVNADDGADLIHVVDRASAIRAIDAIVEQGEGNQGSTSLNPDGSVDCCAITPADYDDPDHEELSHFEKFAQIYCQYVDLSNKFNELGIGDIDISQYFVLRLPTNPKTADYPASVQGVSTLLNAVYSYLYVMVEGCYRQKDNTQYELFMFGVHKTMIFILNSLCGDITMLKYTGPDGREYTVAPTFENYEFRVDSSPKSQLIELYNQAIGSTNVISTRIGQRIHDLPDVPLEPYLSTSAGKLIFA</sequence>
<dbReference type="EMBL" id="JACXAA010000011">
    <property type="protein sequence ID" value="MBD2756157.1"/>
    <property type="molecule type" value="Genomic_DNA"/>
</dbReference>
<proteinExistence type="predicted"/>